<sequence>MKKGSLLLLLLTISLLSGCQNTNINSSHSNTMPSSSTTSNSSSSSNSSNSSSTSTTNPSEDIEKEELDQLFEEEAYIPLVITSSISLPQTLPTYHYPLEWEIIDGQETLNLSNFVLSLKDNDKIVDGVHAIQVSIDVLDYQYTYYCTSHHQNYHQLPIIDIHTENEAFPENKEDYVDGTISVINYENEEYLIDILNAEMGIRLRGNSTMAALKKPFRIKFEEKQSLFGLPKAKSWVLLANYYDKSNIRNYLAYTFANQLDNLDFQPSSIFVEVRFNDDFLGLYLLSEHMQSGEGRVDIEDDVDSQGYPSYFFELNERADDAEENLTEDVDYFITDYSKNFIYEYKYPEGATAEQNQYIKNYMMETDQAIMNLDNYEEYIDVDSFIDYYIVQELFKNVDVGSTSQYYVKYANGKLHMGPVWDFDISLGVIGGPDYYRYLSTDLWVRERDYWYNSLFNDPAFLTRVQQRYTQVHDLILNVYNSIDDLTESLQEAQEANLQRWPLSYLNNPDLWIETHYHENYSSLTSLEQHYTYLKDHLSARIDILDQAYLL</sequence>
<proteinExistence type="predicted"/>
<dbReference type="Proteomes" id="UP000886893">
    <property type="component" value="Unassembled WGS sequence"/>
</dbReference>
<dbReference type="PANTHER" id="PTHR40050">
    <property type="entry name" value="INNER SPORE COAT PROTEIN H"/>
    <property type="match status" value="1"/>
</dbReference>
<evidence type="ECO:0000256" key="2">
    <source>
        <dbReference type="SAM" id="SignalP"/>
    </source>
</evidence>
<evidence type="ECO:0000256" key="1">
    <source>
        <dbReference type="SAM" id="MobiDB-lite"/>
    </source>
</evidence>
<organism evidence="3 4">
    <name type="scientific">Candidatus Caccosoma faecigallinarum</name>
    <dbReference type="NCBI Taxonomy" id="2840720"/>
    <lineage>
        <taxon>Bacteria</taxon>
        <taxon>Bacillati</taxon>
        <taxon>Bacillota</taxon>
        <taxon>Bacillota incertae sedis</taxon>
        <taxon>Candidatus Caccosoma</taxon>
    </lineage>
</organism>
<keyword evidence="3" id="KW-0808">Transferase</keyword>
<reference evidence="3" key="2">
    <citation type="journal article" date="2021" name="PeerJ">
        <title>Extensive microbial diversity within the chicken gut microbiome revealed by metagenomics and culture.</title>
        <authorList>
            <person name="Gilroy R."/>
            <person name="Ravi A."/>
            <person name="Getino M."/>
            <person name="Pursley I."/>
            <person name="Horton D.L."/>
            <person name="Alikhan N.F."/>
            <person name="Baker D."/>
            <person name="Gharbi K."/>
            <person name="Hall N."/>
            <person name="Watson M."/>
            <person name="Adriaenssens E.M."/>
            <person name="Foster-Nyarko E."/>
            <person name="Jarju S."/>
            <person name="Secka A."/>
            <person name="Antonio M."/>
            <person name="Oren A."/>
            <person name="Chaudhuri R.R."/>
            <person name="La Ragione R."/>
            <person name="Hildebrand F."/>
            <person name="Pallen M.J."/>
        </authorList>
    </citation>
    <scope>NUCLEOTIDE SEQUENCE</scope>
    <source>
        <strain evidence="3">14508</strain>
    </source>
</reference>
<feature type="region of interest" description="Disordered" evidence="1">
    <location>
        <begin position="26"/>
        <end position="61"/>
    </location>
</feature>
<reference evidence="3" key="1">
    <citation type="submission" date="2020-10" db="EMBL/GenBank/DDBJ databases">
        <authorList>
            <person name="Gilroy R."/>
        </authorList>
    </citation>
    <scope>NUCLEOTIDE SEQUENCE</scope>
    <source>
        <strain evidence="3">14508</strain>
    </source>
</reference>
<keyword evidence="3" id="KW-0418">Kinase</keyword>
<evidence type="ECO:0000313" key="3">
    <source>
        <dbReference type="EMBL" id="HIT16812.1"/>
    </source>
</evidence>
<gene>
    <name evidence="3" type="ORF">IAD04_00305</name>
</gene>
<dbReference type="GO" id="GO:0016301">
    <property type="term" value="F:kinase activity"/>
    <property type="evidence" value="ECO:0007669"/>
    <property type="project" value="UniProtKB-KW"/>
</dbReference>
<dbReference type="InterPro" id="IPR014867">
    <property type="entry name" value="Spore_coat_CotH_CotH2/3/7"/>
</dbReference>
<feature type="chain" id="PRO_5039346744" evidence="2">
    <location>
        <begin position="20"/>
        <end position="550"/>
    </location>
</feature>
<feature type="signal peptide" evidence="2">
    <location>
        <begin position="1"/>
        <end position="19"/>
    </location>
</feature>
<keyword evidence="2" id="KW-0732">Signal</keyword>
<dbReference type="Pfam" id="PF08757">
    <property type="entry name" value="CotH"/>
    <property type="match status" value="1"/>
</dbReference>
<feature type="compositionally biased region" description="Low complexity" evidence="1">
    <location>
        <begin position="26"/>
        <end position="59"/>
    </location>
</feature>
<dbReference type="PROSITE" id="PS51257">
    <property type="entry name" value="PROKAR_LIPOPROTEIN"/>
    <property type="match status" value="1"/>
</dbReference>
<protein>
    <submittedName>
        <fullName evidence="3">CotH kinase family protein</fullName>
    </submittedName>
</protein>
<dbReference type="AlphaFoldDB" id="A0A9D1K938"/>
<name>A0A9D1K938_9FIRM</name>
<dbReference type="EMBL" id="DVKI01000008">
    <property type="protein sequence ID" value="HIT16812.1"/>
    <property type="molecule type" value="Genomic_DNA"/>
</dbReference>
<comment type="caution">
    <text evidence="3">The sequence shown here is derived from an EMBL/GenBank/DDBJ whole genome shotgun (WGS) entry which is preliminary data.</text>
</comment>
<evidence type="ECO:0000313" key="4">
    <source>
        <dbReference type="Proteomes" id="UP000886893"/>
    </source>
</evidence>
<dbReference type="PANTHER" id="PTHR40050:SF1">
    <property type="entry name" value="INNER SPORE COAT PROTEIN H"/>
    <property type="match status" value="1"/>
</dbReference>
<accession>A0A9D1K938</accession>